<gene>
    <name evidence="2" type="ORF">CC80DRAFT_589343</name>
</gene>
<accession>A0A6A5UG16</accession>
<feature type="compositionally biased region" description="Low complexity" evidence="1">
    <location>
        <begin position="69"/>
        <end position="89"/>
    </location>
</feature>
<dbReference type="OrthoDB" id="3791583at2759"/>
<dbReference type="AlphaFoldDB" id="A0A6A5UG16"/>
<feature type="region of interest" description="Disordered" evidence="1">
    <location>
        <begin position="117"/>
        <end position="139"/>
    </location>
</feature>
<feature type="region of interest" description="Disordered" evidence="1">
    <location>
        <begin position="29"/>
        <end position="90"/>
    </location>
</feature>
<dbReference type="EMBL" id="ML976980">
    <property type="protein sequence ID" value="KAF1961866.1"/>
    <property type="molecule type" value="Genomic_DNA"/>
</dbReference>
<reference evidence="2" key="1">
    <citation type="journal article" date="2020" name="Stud. Mycol.">
        <title>101 Dothideomycetes genomes: a test case for predicting lifestyles and emergence of pathogens.</title>
        <authorList>
            <person name="Haridas S."/>
            <person name="Albert R."/>
            <person name="Binder M."/>
            <person name="Bloem J."/>
            <person name="Labutti K."/>
            <person name="Salamov A."/>
            <person name="Andreopoulos B."/>
            <person name="Baker S."/>
            <person name="Barry K."/>
            <person name="Bills G."/>
            <person name="Bluhm B."/>
            <person name="Cannon C."/>
            <person name="Castanera R."/>
            <person name="Culley D."/>
            <person name="Daum C."/>
            <person name="Ezra D."/>
            <person name="Gonzalez J."/>
            <person name="Henrissat B."/>
            <person name="Kuo A."/>
            <person name="Liang C."/>
            <person name="Lipzen A."/>
            <person name="Lutzoni F."/>
            <person name="Magnuson J."/>
            <person name="Mondo S."/>
            <person name="Nolan M."/>
            <person name="Ohm R."/>
            <person name="Pangilinan J."/>
            <person name="Park H.-J."/>
            <person name="Ramirez L."/>
            <person name="Alfaro M."/>
            <person name="Sun H."/>
            <person name="Tritt A."/>
            <person name="Yoshinaga Y."/>
            <person name="Zwiers L.-H."/>
            <person name="Turgeon B."/>
            <person name="Goodwin S."/>
            <person name="Spatafora J."/>
            <person name="Crous P."/>
            <person name="Grigoriev I."/>
        </authorList>
    </citation>
    <scope>NUCLEOTIDE SEQUENCE</scope>
    <source>
        <strain evidence="2">CBS 675.92</strain>
    </source>
</reference>
<feature type="compositionally biased region" description="Polar residues" evidence="1">
    <location>
        <begin position="127"/>
        <end position="139"/>
    </location>
</feature>
<evidence type="ECO:0000313" key="2">
    <source>
        <dbReference type="EMBL" id="KAF1961866.1"/>
    </source>
</evidence>
<name>A0A6A5UG16_9PLEO</name>
<proteinExistence type="predicted"/>
<evidence type="ECO:0000313" key="3">
    <source>
        <dbReference type="Proteomes" id="UP000800035"/>
    </source>
</evidence>
<organism evidence="2 3">
    <name type="scientific">Byssothecium circinans</name>
    <dbReference type="NCBI Taxonomy" id="147558"/>
    <lineage>
        <taxon>Eukaryota</taxon>
        <taxon>Fungi</taxon>
        <taxon>Dikarya</taxon>
        <taxon>Ascomycota</taxon>
        <taxon>Pezizomycotina</taxon>
        <taxon>Dothideomycetes</taxon>
        <taxon>Pleosporomycetidae</taxon>
        <taxon>Pleosporales</taxon>
        <taxon>Massarineae</taxon>
        <taxon>Massarinaceae</taxon>
        <taxon>Byssothecium</taxon>
    </lineage>
</organism>
<protein>
    <submittedName>
        <fullName evidence="2">Uncharacterized protein</fullName>
    </submittedName>
</protein>
<evidence type="ECO:0000256" key="1">
    <source>
        <dbReference type="SAM" id="MobiDB-lite"/>
    </source>
</evidence>
<feature type="compositionally biased region" description="Polar residues" evidence="1">
    <location>
        <begin position="32"/>
        <end position="63"/>
    </location>
</feature>
<sequence>MPSSRPRKTHYPDLYHRIIVRRRVSSRISMHLESQSATPKSTTSHLNMSKRTASISTRPSFETTKTEDSTASFLSTSAASSKSGQSSRTQRVWAAIKKHAKEHHESVNNAYALYYGQGQMRGPTPTSPKQYEGSNGSSG</sequence>
<dbReference type="Proteomes" id="UP000800035">
    <property type="component" value="Unassembled WGS sequence"/>
</dbReference>
<keyword evidence="3" id="KW-1185">Reference proteome</keyword>